<dbReference type="Proteomes" id="UP001458880">
    <property type="component" value="Unassembled WGS sequence"/>
</dbReference>
<protein>
    <submittedName>
        <fullName evidence="1">Uncharacterized protein</fullName>
    </submittedName>
</protein>
<dbReference type="EMBL" id="JASPKY010000108">
    <property type="protein sequence ID" value="KAK9736823.1"/>
    <property type="molecule type" value="Genomic_DNA"/>
</dbReference>
<sequence>MAKLYRDLEVKLVGLSSYRYRWVLAEELTRCEVERRSASFLNSGSVAASADAPILSTITHRAIEVLTTGAWRVLLQIVNGGM</sequence>
<accession>A0AAW1LSZ9</accession>
<dbReference type="AlphaFoldDB" id="A0AAW1LSZ9"/>
<evidence type="ECO:0000313" key="2">
    <source>
        <dbReference type="Proteomes" id="UP001458880"/>
    </source>
</evidence>
<keyword evidence="2" id="KW-1185">Reference proteome</keyword>
<proteinExistence type="predicted"/>
<organism evidence="1 2">
    <name type="scientific">Popillia japonica</name>
    <name type="common">Japanese beetle</name>
    <dbReference type="NCBI Taxonomy" id="7064"/>
    <lineage>
        <taxon>Eukaryota</taxon>
        <taxon>Metazoa</taxon>
        <taxon>Ecdysozoa</taxon>
        <taxon>Arthropoda</taxon>
        <taxon>Hexapoda</taxon>
        <taxon>Insecta</taxon>
        <taxon>Pterygota</taxon>
        <taxon>Neoptera</taxon>
        <taxon>Endopterygota</taxon>
        <taxon>Coleoptera</taxon>
        <taxon>Polyphaga</taxon>
        <taxon>Scarabaeiformia</taxon>
        <taxon>Scarabaeidae</taxon>
        <taxon>Rutelinae</taxon>
        <taxon>Popillia</taxon>
    </lineage>
</organism>
<comment type="caution">
    <text evidence="1">The sequence shown here is derived from an EMBL/GenBank/DDBJ whole genome shotgun (WGS) entry which is preliminary data.</text>
</comment>
<gene>
    <name evidence="1" type="ORF">QE152_g11247</name>
</gene>
<reference evidence="1 2" key="1">
    <citation type="journal article" date="2024" name="BMC Genomics">
        <title>De novo assembly and annotation of Popillia japonica's genome with initial clues to its potential as an invasive pest.</title>
        <authorList>
            <person name="Cucini C."/>
            <person name="Boschi S."/>
            <person name="Funari R."/>
            <person name="Cardaioli E."/>
            <person name="Iannotti N."/>
            <person name="Marturano G."/>
            <person name="Paoli F."/>
            <person name="Bruttini M."/>
            <person name="Carapelli A."/>
            <person name="Frati F."/>
            <person name="Nardi F."/>
        </authorList>
    </citation>
    <scope>NUCLEOTIDE SEQUENCE [LARGE SCALE GENOMIC DNA]</scope>
    <source>
        <strain evidence="1">DMR45628</strain>
    </source>
</reference>
<name>A0AAW1LSZ9_POPJA</name>
<evidence type="ECO:0000313" key="1">
    <source>
        <dbReference type="EMBL" id="KAK9736823.1"/>
    </source>
</evidence>